<dbReference type="InterPro" id="IPR006775">
    <property type="entry name" value="GH116_catalytic"/>
</dbReference>
<evidence type="ECO:0000259" key="1">
    <source>
        <dbReference type="Pfam" id="PF04685"/>
    </source>
</evidence>
<dbReference type="InterPro" id="IPR024462">
    <property type="entry name" value="GH116_N"/>
</dbReference>
<dbReference type="Proteomes" id="UP000057981">
    <property type="component" value="Chromosome"/>
</dbReference>
<protein>
    <submittedName>
        <fullName evidence="3">Glucosylceramidase</fullName>
    </submittedName>
</protein>
<evidence type="ECO:0000259" key="2">
    <source>
        <dbReference type="Pfam" id="PF12215"/>
    </source>
</evidence>
<name>A0A0P0D3S6_9FLAO</name>
<evidence type="ECO:0000313" key="3">
    <source>
        <dbReference type="EMBL" id="ALJ04711.1"/>
    </source>
</evidence>
<evidence type="ECO:0000313" key="4">
    <source>
        <dbReference type="Proteomes" id="UP000057981"/>
    </source>
</evidence>
<dbReference type="PANTHER" id="PTHR12654:SF0">
    <property type="entry name" value="NON-LYSOSOMAL GLUCOSYLCERAMIDASE"/>
    <property type="match status" value="1"/>
</dbReference>
<dbReference type="InterPro" id="IPR008928">
    <property type="entry name" value="6-hairpin_glycosidase_sf"/>
</dbReference>
<keyword evidence="4" id="KW-1185">Reference proteome</keyword>
<dbReference type="Pfam" id="PF04685">
    <property type="entry name" value="DUF608"/>
    <property type="match status" value="1"/>
</dbReference>
<dbReference type="Pfam" id="PF12215">
    <property type="entry name" value="Glyco_hydr_116N"/>
    <property type="match status" value="1"/>
</dbReference>
<sequence>MANKNNEISCCAASGCCETNQNIDNSRRSFIKTVSLSAAMLAINPIRLMAGPFSERDFDHVIPADKKLTKAWIESLYARGEAMHATGQDLKYIGMPINGIGTGQIYLGGDGRLWRWNLDGEPDDVWREMGAGHKYMKPDTPYSPIDQGFALQVGSGKTKRVFRLDANDFQDIKFTNKYPMGDVQYADTSCPVKVHLEAYTPFIPLNRDNSSYPVIVMRYTIENTSEEEQDIAIGGWIENFSNYRTGKENSNGVRLSQYQELEGLSVVECWTESLDDDGEDHKIPFHHANDFGAVALGILGEEKADFVDTMRSQAGEVNLFSANKPNNKAKHIQKRPFNDKAYASLGREFTLKAGARKTIAFTLSWRFPNARYVEGYGKTVWSRDINYYATQWPNASTSAKVVALKEDELRSETQKWVETWYDSTLPYWFLERTFIPIDCMQTQLTKRLAMQNNRYGLDEGVSCCEGNCTHVWHYAQGVSRLFPVIERECREQVDLDLSLKGDTGAMNFRCSTKAFKEAPDGQCGTILRVLRESQMTTDYTFLKSVWERTKLTMDYVIKTWDEDEDGVMTGAQHNTLDGNWFGKVHWLTNMYIAALRASAVMAKQMNETAVAQRYEMLATKGAAAMVDLMWKDEFNYFIHIPELEPEKTRGSTTGCHIDQVLGEFWLYNVGLEPLLPRDKVRKALESLWIYNFAPNVGDFRKEHPKGRWYAAEGDAGLVMCTWPFGKENAQKTNFHKYYNECMSGFEWQVSAHMIWEGMLEKGLAIGKAISDRYQPNLRNPYNEVECGDHYARALASYSAFMAMCGYKYDGPEGKLAFGPRMQQDHFKAAFTTAEGWGQFIQKIENETLIAELNLRYGNLKLNEFTLNKVKGIQVNHVNVTLNGKQIDADFKETSENYRIEMNPGFSFSQGSKLRFAFS</sequence>
<feature type="domain" description="Glycosyl-hydrolase family 116 N-terminal" evidence="2">
    <location>
        <begin position="94"/>
        <end position="400"/>
    </location>
</feature>
<dbReference type="KEGG" id="ahz:APS56_05990"/>
<dbReference type="InterPro" id="IPR012341">
    <property type="entry name" value="6hp_glycosidase-like_sf"/>
</dbReference>
<dbReference type="EMBL" id="CP012898">
    <property type="protein sequence ID" value="ALJ04711.1"/>
    <property type="molecule type" value="Genomic_DNA"/>
</dbReference>
<dbReference type="PANTHER" id="PTHR12654">
    <property type="entry name" value="BILE ACID BETA-GLUCOSIDASE-RELATED"/>
    <property type="match status" value="1"/>
</dbReference>
<organism evidence="3 4">
    <name type="scientific">Pseudalgibacter alginicilyticus</name>
    <dbReference type="NCBI Taxonomy" id="1736674"/>
    <lineage>
        <taxon>Bacteria</taxon>
        <taxon>Pseudomonadati</taxon>
        <taxon>Bacteroidota</taxon>
        <taxon>Flavobacteriia</taxon>
        <taxon>Flavobacteriales</taxon>
        <taxon>Flavobacteriaceae</taxon>
        <taxon>Pseudalgibacter</taxon>
    </lineage>
</organism>
<gene>
    <name evidence="3" type="ORF">APS56_05990</name>
</gene>
<proteinExistence type="predicted"/>
<dbReference type="OrthoDB" id="1007311at2"/>
<dbReference type="GO" id="GO:0005975">
    <property type="term" value="P:carbohydrate metabolic process"/>
    <property type="evidence" value="ECO:0007669"/>
    <property type="project" value="InterPro"/>
</dbReference>
<dbReference type="SUPFAM" id="SSF48208">
    <property type="entry name" value="Six-hairpin glycosidases"/>
    <property type="match status" value="1"/>
</dbReference>
<dbReference type="AlphaFoldDB" id="A0A0P0D3S6"/>
<accession>A0A0P0D3S6</accession>
<dbReference type="RefSeq" id="WP_054726001.1">
    <property type="nucleotide sequence ID" value="NZ_CP012898.1"/>
</dbReference>
<dbReference type="Gene3D" id="1.50.10.10">
    <property type="match status" value="1"/>
</dbReference>
<dbReference type="GO" id="GO:0004553">
    <property type="term" value="F:hydrolase activity, hydrolyzing O-glycosyl compounds"/>
    <property type="evidence" value="ECO:0007669"/>
    <property type="project" value="InterPro"/>
</dbReference>
<dbReference type="InterPro" id="IPR052566">
    <property type="entry name" value="Non-lysos_glucosylceramidase"/>
</dbReference>
<feature type="domain" description="Glycosyl-hydrolase family 116 catalytic region" evidence="1">
    <location>
        <begin position="520"/>
        <end position="798"/>
    </location>
</feature>
<reference evidence="3 4" key="1">
    <citation type="submission" date="2015-10" db="EMBL/GenBank/DDBJ databases">
        <authorList>
            <person name="Gilbert D.G."/>
        </authorList>
    </citation>
    <scope>NUCLEOTIDE SEQUENCE [LARGE SCALE GENOMIC DNA]</scope>
    <source>
        <strain evidence="4">HZ-22</strain>
    </source>
</reference>
<dbReference type="STRING" id="1736674.APS56_05990"/>